<dbReference type="Proteomes" id="UP000623307">
    <property type="component" value="Chromosome 1"/>
</dbReference>
<dbReference type="AlphaFoldDB" id="A0A375FQR1"/>
<dbReference type="EMBL" id="OGUS01000058">
    <property type="protein sequence ID" value="SPC06352.1"/>
    <property type="molecule type" value="Genomic_DNA"/>
</dbReference>
<gene>
    <name evidence="4" type="ORF">CO2235_U530011</name>
    <name evidence="2" type="ORF">D2917_04670</name>
    <name evidence="3" type="ORF">JTE92_09690</name>
</gene>
<dbReference type="EMBL" id="CP069811">
    <property type="protein sequence ID" value="QRQ90909.1"/>
    <property type="molecule type" value="Genomic_DNA"/>
</dbReference>
<evidence type="ECO:0000313" key="4">
    <source>
        <dbReference type="EMBL" id="SPC06352.1"/>
    </source>
</evidence>
<reference evidence="2 6" key="3">
    <citation type="submission" date="2018-09" db="EMBL/GenBank/DDBJ databases">
        <title>Complete genome sequence of Cupriavidus oxalaticus T2, a bacterium capable of phenol tolerance and degradation.</title>
        <authorList>
            <person name="Yan J."/>
        </authorList>
    </citation>
    <scope>NUCLEOTIDE SEQUENCE [LARGE SCALE GENOMIC DNA]</scope>
    <source>
        <strain evidence="2 6">T2</strain>
    </source>
</reference>
<dbReference type="Pfam" id="PF13510">
    <property type="entry name" value="Fer2_4"/>
    <property type="match status" value="1"/>
</dbReference>
<keyword evidence="7" id="KW-1185">Reference proteome</keyword>
<dbReference type="InterPro" id="IPR042204">
    <property type="entry name" value="2Fe-2S-bd_N"/>
</dbReference>
<accession>A0A375FQR1</accession>
<name>A0A375FQR1_9BURK</name>
<evidence type="ECO:0000313" key="2">
    <source>
        <dbReference type="EMBL" id="QEZ43597.1"/>
    </source>
</evidence>
<evidence type="ECO:0000256" key="1">
    <source>
        <dbReference type="ARBA" id="ARBA00023002"/>
    </source>
</evidence>
<evidence type="ECO:0000313" key="5">
    <source>
        <dbReference type="Proteomes" id="UP000256862"/>
    </source>
</evidence>
<dbReference type="EMBL" id="CP032518">
    <property type="protein sequence ID" value="QEZ43597.1"/>
    <property type="molecule type" value="Genomic_DNA"/>
</dbReference>
<reference evidence="3 7" key="4">
    <citation type="submission" date="2021-02" db="EMBL/GenBank/DDBJ databases">
        <title>Complete Genome Sequence of Cupriavidus oxalaticus Strain Ox1, a Soil Oxalate-Degrading Species.</title>
        <authorList>
            <person name="Palmieri F."/>
            <person name="Udriet P."/>
            <person name="Deuasquier M."/>
            <person name="Beaudoing E."/>
            <person name="Johnson S.L."/>
            <person name="Davenport K.W."/>
            <person name="Chain P.S."/>
            <person name="Bindschedler S."/>
            <person name="Junier P."/>
        </authorList>
    </citation>
    <scope>NUCLEOTIDE SEQUENCE [LARGE SCALE GENOMIC DNA]</scope>
    <source>
        <strain evidence="3 7">Ox1</strain>
    </source>
</reference>
<dbReference type="InterPro" id="IPR036010">
    <property type="entry name" value="2Fe-2S_ferredoxin-like_sf"/>
</dbReference>
<dbReference type="GeneID" id="303489796"/>
<evidence type="ECO:0000313" key="3">
    <source>
        <dbReference type="EMBL" id="QRQ90909.1"/>
    </source>
</evidence>
<dbReference type="Gene3D" id="3.10.20.440">
    <property type="entry name" value="2Fe-2S iron-sulphur cluster binding domain, sarcosine oxidase, alpha subunit, N-terminal domain"/>
    <property type="match status" value="1"/>
</dbReference>
<protein>
    <submittedName>
        <fullName evidence="2">(2Fe-2S)-binding protein</fullName>
    </submittedName>
    <submittedName>
        <fullName evidence="4">Sarcosine oxidase subunit alpha</fullName>
    </submittedName>
</protein>
<evidence type="ECO:0000313" key="7">
    <source>
        <dbReference type="Proteomes" id="UP000623307"/>
    </source>
</evidence>
<sequence>MPTDRLFKRMDTSAAGSSAGADTVAIEFNGAPLRVPAGCSVAAALLASGVTRFRNSPVSGEPRAPYCMMGVCFECLMEIDGQPSRQSCLVTVSEGMRVRTQDGARTLPLPPAVATARDAEVEHG</sequence>
<reference evidence="5" key="2">
    <citation type="submission" date="2018-01" db="EMBL/GenBank/DDBJ databases">
        <authorList>
            <person name="Gaut B.S."/>
            <person name="Morton B.R."/>
            <person name="Clegg M.T."/>
            <person name="Duvall M.R."/>
        </authorList>
    </citation>
    <scope>NUCLEOTIDE SEQUENCE [LARGE SCALE GENOMIC DNA]</scope>
</reference>
<dbReference type="Proteomes" id="UP000325743">
    <property type="component" value="Chromosome 1"/>
</dbReference>
<organism evidence="4 5">
    <name type="scientific">Cupriavidus oxalaticus</name>
    <dbReference type="NCBI Taxonomy" id="96344"/>
    <lineage>
        <taxon>Bacteria</taxon>
        <taxon>Pseudomonadati</taxon>
        <taxon>Pseudomonadota</taxon>
        <taxon>Betaproteobacteria</taxon>
        <taxon>Burkholderiales</taxon>
        <taxon>Burkholderiaceae</taxon>
        <taxon>Cupriavidus</taxon>
    </lineage>
</organism>
<dbReference type="Proteomes" id="UP000256862">
    <property type="component" value="Unassembled WGS sequence"/>
</dbReference>
<dbReference type="RefSeq" id="WP_063239679.1">
    <property type="nucleotide sequence ID" value="NZ_CP032518.1"/>
</dbReference>
<evidence type="ECO:0000313" key="6">
    <source>
        <dbReference type="Proteomes" id="UP000325743"/>
    </source>
</evidence>
<reference evidence="4" key="1">
    <citation type="submission" date="2018-01" db="EMBL/GenBank/DDBJ databases">
        <authorList>
            <person name="Clerissi C."/>
        </authorList>
    </citation>
    <scope>NUCLEOTIDE SEQUENCE</scope>
    <source>
        <strain evidence="4">Cupriavidus oxalaticus LMG 2235</strain>
    </source>
</reference>
<proteinExistence type="predicted"/>
<dbReference type="SUPFAM" id="SSF54292">
    <property type="entry name" value="2Fe-2S ferredoxin-like"/>
    <property type="match status" value="1"/>
</dbReference>
<keyword evidence="1" id="KW-0560">Oxidoreductase</keyword>
<dbReference type="OrthoDB" id="573392at2"/>
<dbReference type="GO" id="GO:0051536">
    <property type="term" value="F:iron-sulfur cluster binding"/>
    <property type="evidence" value="ECO:0007669"/>
    <property type="project" value="InterPro"/>
</dbReference>
<dbReference type="GO" id="GO:0016491">
    <property type="term" value="F:oxidoreductase activity"/>
    <property type="evidence" value="ECO:0007669"/>
    <property type="project" value="UniProtKB-KW"/>
</dbReference>